<evidence type="ECO:0000313" key="3">
    <source>
        <dbReference type="Proteomes" id="UP000275772"/>
    </source>
</evidence>
<dbReference type="EMBL" id="UNSH01000086">
    <property type="protein sequence ID" value="SZF06121.1"/>
    <property type="molecule type" value="Genomic_DNA"/>
</dbReference>
<accession>A0A383V0L0</accession>
<feature type="region of interest" description="Disordered" evidence="1">
    <location>
        <begin position="28"/>
        <end position="56"/>
    </location>
</feature>
<dbReference type="AlphaFoldDB" id="A0A383V0L0"/>
<feature type="compositionally biased region" description="Polar residues" evidence="1">
    <location>
        <begin position="45"/>
        <end position="55"/>
    </location>
</feature>
<evidence type="ECO:0000256" key="1">
    <source>
        <dbReference type="SAM" id="MobiDB-lite"/>
    </source>
</evidence>
<reference evidence="2 3" key="1">
    <citation type="submission" date="2017-11" db="EMBL/GenBank/DDBJ databases">
        <authorList>
            <person name="Kracher B."/>
        </authorList>
    </citation>
    <scope>NUCLEOTIDE SEQUENCE [LARGE SCALE GENOMIC DNA]</scope>
    <source>
        <strain evidence="2 3">RACE1</strain>
    </source>
</reference>
<evidence type="ECO:0000313" key="2">
    <source>
        <dbReference type="EMBL" id="SZF06121.1"/>
    </source>
</evidence>
<proteinExistence type="predicted"/>
<gene>
    <name evidence="2" type="ORF">BLGHR1_16924</name>
</gene>
<organism evidence="2 3">
    <name type="scientific">Blumeria hordei</name>
    <name type="common">Barley powdery mildew</name>
    <name type="synonym">Blumeria graminis f. sp. hordei</name>
    <dbReference type="NCBI Taxonomy" id="2867405"/>
    <lineage>
        <taxon>Eukaryota</taxon>
        <taxon>Fungi</taxon>
        <taxon>Dikarya</taxon>
        <taxon>Ascomycota</taxon>
        <taxon>Pezizomycotina</taxon>
        <taxon>Leotiomycetes</taxon>
        <taxon>Erysiphales</taxon>
        <taxon>Erysiphaceae</taxon>
        <taxon>Blumeria</taxon>
    </lineage>
</organism>
<dbReference type="Proteomes" id="UP000275772">
    <property type="component" value="Unassembled WGS sequence"/>
</dbReference>
<sequence>MPLQIYTLMVLHPLAIHRFKSHDAERIGAPAADNNDSCEHHTGKQTHPATSSPIKSPSCHVVQSLVSSPTKKLSYPVSIMTHSCIHTQRDAGCEEKPPSPNTCVEVTDPSSNGCKHTNSLGCLLESSMSRLTDKSLCLMSSRISYFPKRLPYRYNLTRNRHFSTCACKFVGNETHNCPRKCTVCMDNIGQGNLVKTCESEAGW</sequence>
<protein>
    <submittedName>
        <fullName evidence="2">Uncharacterized protein</fullName>
    </submittedName>
</protein>
<dbReference type="VEuPathDB" id="FungiDB:BLGHR1_16924"/>
<name>A0A383V0L0_BLUHO</name>